<keyword evidence="2" id="KW-0378">Hydrolase</keyword>
<dbReference type="PANTHER" id="PTHR30383:SF5">
    <property type="entry name" value="SGNH HYDROLASE-TYPE ESTERASE DOMAIN-CONTAINING PROTEIN"/>
    <property type="match status" value="1"/>
</dbReference>
<accession>A0A926IJF5</accession>
<protein>
    <submittedName>
        <fullName evidence="2">SGNH/GDSL hydrolase family protein</fullName>
    </submittedName>
</protein>
<gene>
    <name evidence="2" type="ORF">H8707_00040</name>
</gene>
<dbReference type="EMBL" id="JACRTG010000001">
    <property type="protein sequence ID" value="MBC8586633.1"/>
    <property type="molecule type" value="Genomic_DNA"/>
</dbReference>
<evidence type="ECO:0000313" key="3">
    <source>
        <dbReference type="Proteomes" id="UP000601171"/>
    </source>
</evidence>
<dbReference type="Gene3D" id="3.40.50.1110">
    <property type="entry name" value="SGNH hydrolase"/>
    <property type="match status" value="1"/>
</dbReference>
<dbReference type="PANTHER" id="PTHR30383">
    <property type="entry name" value="THIOESTERASE 1/PROTEASE 1/LYSOPHOSPHOLIPASE L1"/>
    <property type="match status" value="1"/>
</dbReference>
<evidence type="ECO:0000313" key="2">
    <source>
        <dbReference type="EMBL" id="MBC8586633.1"/>
    </source>
</evidence>
<reference evidence="2" key="1">
    <citation type="submission" date="2020-08" db="EMBL/GenBank/DDBJ databases">
        <title>Genome public.</title>
        <authorList>
            <person name="Liu C."/>
            <person name="Sun Q."/>
        </authorList>
    </citation>
    <scope>NUCLEOTIDE SEQUENCE</scope>
    <source>
        <strain evidence="2">BX21</strain>
    </source>
</reference>
<dbReference type="InterPro" id="IPR036514">
    <property type="entry name" value="SGNH_hydro_sf"/>
</dbReference>
<dbReference type="Proteomes" id="UP000601171">
    <property type="component" value="Unassembled WGS sequence"/>
</dbReference>
<comment type="caution">
    <text evidence="2">The sequence shown here is derived from an EMBL/GenBank/DDBJ whole genome shotgun (WGS) entry which is preliminary data.</text>
</comment>
<sequence>MSLIDICVFGDSIGKGIVLQPETSQYKIIRVNFEKIFGFKEVNIKNYSMFGCTVSKGLSNVERHATELTKYKNIFLELGGNDCDFNWKEIAENPGKEHLPKTPIIEFRRLYENLIEEIRNNSGSPIMINLPPIDPERYFNWISKGLNKKGILQWLGDVNMIYRWQEMYNVEIMLLATKMSVPIIDIRSAFLKHNNYNEFLCLDGIHPNSDGYELIYKTVGEQYMFTKGY</sequence>
<organism evidence="2 3">
    <name type="scientific">Paratissierella segnis</name>
    <dbReference type="NCBI Taxonomy" id="2763679"/>
    <lineage>
        <taxon>Bacteria</taxon>
        <taxon>Bacillati</taxon>
        <taxon>Bacillota</taxon>
        <taxon>Tissierellia</taxon>
        <taxon>Tissierellales</taxon>
        <taxon>Tissierellaceae</taxon>
        <taxon>Paratissierella</taxon>
    </lineage>
</organism>
<evidence type="ECO:0000259" key="1">
    <source>
        <dbReference type="Pfam" id="PF13472"/>
    </source>
</evidence>
<name>A0A926IJF5_9FIRM</name>
<dbReference type="InterPro" id="IPR051532">
    <property type="entry name" value="Ester_Hydrolysis_Enzymes"/>
</dbReference>
<dbReference type="GO" id="GO:0004622">
    <property type="term" value="F:phosphatidylcholine lysophospholipase activity"/>
    <property type="evidence" value="ECO:0007669"/>
    <property type="project" value="TreeGrafter"/>
</dbReference>
<proteinExistence type="predicted"/>
<dbReference type="InterPro" id="IPR013830">
    <property type="entry name" value="SGNH_hydro"/>
</dbReference>
<dbReference type="Pfam" id="PF13472">
    <property type="entry name" value="Lipase_GDSL_2"/>
    <property type="match status" value="1"/>
</dbReference>
<dbReference type="AlphaFoldDB" id="A0A926IJF5"/>
<dbReference type="RefSeq" id="WP_262428095.1">
    <property type="nucleotide sequence ID" value="NZ_JACRTG010000001.1"/>
</dbReference>
<dbReference type="SUPFAM" id="SSF52266">
    <property type="entry name" value="SGNH hydrolase"/>
    <property type="match status" value="1"/>
</dbReference>
<dbReference type="CDD" id="cd00229">
    <property type="entry name" value="SGNH_hydrolase"/>
    <property type="match status" value="1"/>
</dbReference>
<keyword evidence="3" id="KW-1185">Reference proteome</keyword>
<feature type="domain" description="SGNH hydrolase-type esterase" evidence="1">
    <location>
        <begin position="8"/>
        <end position="214"/>
    </location>
</feature>